<evidence type="ECO:0000313" key="3">
    <source>
        <dbReference type="Proteomes" id="UP000091820"/>
    </source>
</evidence>
<keyword evidence="1" id="KW-0472">Membrane</keyword>
<name>A0A1A9WUG1_9MUSC</name>
<keyword evidence="3" id="KW-1185">Reference proteome</keyword>
<reference evidence="3" key="1">
    <citation type="submission" date="2014-03" db="EMBL/GenBank/DDBJ databases">
        <authorList>
            <person name="Aksoy S."/>
            <person name="Warren W."/>
            <person name="Wilson R.K."/>
        </authorList>
    </citation>
    <scope>NUCLEOTIDE SEQUENCE [LARGE SCALE GENOMIC DNA]</scope>
    <source>
        <strain evidence="3">IAEA</strain>
    </source>
</reference>
<dbReference type="VEuPathDB" id="VectorBase:GBRI032541"/>
<keyword evidence="1" id="KW-1133">Transmembrane helix</keyword>
<sequence length="106" mass="12478">MRRKNINGKRLRKQRNNYDYNQIFGILFEVSKGYCYVLATISQIAGSKKYLYEVLAILLISMWLLTMRLYDKFLVFRSHTLRIVNMGKAAPYKSRIAEHGNLQPKS</sequence>
<feature type="transmembrane region" description="Helical" evidence="1">
    <location>
        <begin position="50"/>
        <end position="70"/>
    </location>
</feature>
<reference evidence="2" key="2">
    <citation type="submission" date="2020-05" db="UniProtKB">
        <authorList>
            <consortium name="EnsemblMetazoa"/>
        </authorList>
    </citation>
    <scope>IDENTIFICATION</scope>
    <source>
        <strain evidence="2">IAEA</strain>
    </source>
</reference>
<evidence type="ECO:0000313" key="2">
    <source>
        <dbReference type="EnsemblMetazoa" id="GBRI032541-PA"/>
    </source>
</evidence>
<evidence type="ECO:0000256" key="1">
    <source>
        <dbReference type="SAM" id="Phobius"/>
    </source>
</evidence>
<proteinExistence type="predicted"/>
<dbReference type="AlphaFoldDB" id="A0A1A9WUG1"/>
<protein>
    <submittedName>
        <fullName evidence="2">Uncharacterized protein</fullName>
    </submittedName>
</protein>
<keyword evidence="1" id="KW-0812">Transmembrane</keyword>
<dbReference type="EnsemblMetazoa" id="GBRI032541-RA">
    <property type="protein sequence ID" value="GBRI032541-PA"/>
    <property type="gene ID" value="GBRI032541"/>
</dbReference>
<accession>A0A1A9WUG1</accession>
<dbReference type="Proteomes" id="UP000091820">
    <property type="component" value="Unassembled WGS sequence"/>
</dbReference>
<feature type="transmembrane region" description="Helical" evidence="1">
    <location>
        <begin position="20"/>
        <end position="44"/>
    </location>
</feature>
<organism evidence="2 3">
    <name type="scientific">Glossina brevipalpis</name>
    <dbReference type="NCBI Taxonomy" id="37001"/>
    <lineage>
        <taxon>Eukaryota</taxon>
        <taxon>Metazoa</taxon>
        <taxon>Ecdysozoa</taxon>
        <taxon>Arthropoda</taxon>
        <taxon>Hexapoda</taxon>
        <taxon>Insecta</taxon>
        <taxon>Pterygota</taxon>
        <taxon>Neoptera</taxon>
        <taxon>Endopterygota</taxon>
        <taxon>Diptera</taxon>
        <taxon>Brachycera</taxon>
        <taxon>Muscomorpha</taxon>
        <taxon>Hippoboscoidea</taxon>
        <taxon>Glossinidae</taxon>
        <taxon>Glossina</taxon>
    </lineage>
</organism>